<name>A0A251VFT6_HELAN</name>
<protein>
    <recommendedName>
        <fullName evidence="9">DNA-binding pseudobarrel domain-containing protein</fullName>
    </recommendedName>
</protein>
<proteinExistence type="predicted"/>
<keyword evidence="5" id="KW-0539">Nucleus</keyword>
<reference evidence="8" key="1">
    <citation type="journal article" date="2017" name="Nature">
        <title>The sunflower genome provides insights into oil metabolism, flowering and Asterid evolution.</title>
        <authorList>
            <person name="Badouin H."/>
            <person name="Gouzy J."/>
            <person name="Grassa C.J."/>
            <person name="Murat F."/>
            <person name="Staton S.E."/>
            <person name="Cottret L."/>
            <person name="Lelandais-Briere C."/>
            <person name="Owens G.L."/>
            <person name="Carrere S."/>
            <person name="Mayjonade B."/>
            <person name="Legrand L."/>
            <person name="Gill N."/>
            <person name="Kane N.C."/>
            <person name="Bowers J.E."/>
            <person name="Hubner S."/>
            <person name="Bellec A."/>
            <person name="Berard A."/>
            <person name="Berges H."/>
            <person name="Blanchet N."/>
            <person name="Boniface M.C."/>
            <person name="Brunel D."/>
            <person name="Catrice O."/>
            <person name="Chaidir N."/>
            <person name="Claudel C."/>
            <person name="Donnadieu C."/>
            <person name="Faraut T."/>
            <person name="Fievet G."/>
            <person name="Helmstetter N."/>
            <person name="King M."/>
            <person name="Knapp S.J."/>
            <person name="Lai Z."/>
            <person name="Le Paslier M.C."/>
            <person name="Lippi Y."/>
            <person name="Lorenzon L."/>
            <person name="Mandel J.R."/>
            <person name="Marage G."/>
            <person name="Marchand G."/>
            <person name="Marquand E."/>
            <person name="Bret-Mestries E."/>
            <person name="Morien E."/>
            <person name="Nambeesan S."/>
            <person name="Nguyen T."/>
            <person name="Pegot-Espagnet P."/>
            <person name="Pouilly N."/>
            <person name="Raftis F."/>
            <person name="Sallet E."/>
            <person name="Schiex T."/>
            <person name="Thomas J."/>
            <person name="Vandecasteele C."/>
            <person name="Vares D."/>
            <person name="Vear F."/>
            <person name="Vautrin S."/>
            <person name="Crespi M."/>
            <person name="Mangin B."/>
            <person name="Burke J.M."/>
            <person name="Salse J."/>
            <person name="Munos S."/>
            <person name="Vincourt P."/>
            <person name="Rieseberg L.H."/>
            <person name="Langlade N.B."/>
        </authorList>
    </citation>
    <scope>NUCLEOTIDE SEQUENCE [LARGE SCALE GENOMIC DNA]</scope>
    <source>
        <strain evidence="8">cv. SF193</strain>
    </source>
</reference>
<dbReference type="EMBL" id="CM007891">
    <property type="protein sequence ID" value="OTG34498.1"/>
    <property type="molecule type" value="Genomic_DNA"/>
</dbReference>
<evidence type="ECO:0000313" key="8">
    <source>
        <dbReference type="Proteomes" id="UP000215914"/>
    </source>
</evidence>
<dbReference type="Gene3D" id="2.40.330.10">
    <property type="entry name" value="DNA-binding pseudobarrel domain"/>
    <property type="match status" value="1"/>
</dbReference>
<feature type="transmembrane region" description="Helical" evidence="6">
    <location>
        <begin position="46"/>
        <end position="64"/>
    </location>
</feature>
<keyword evidence="3" id="KW-0238">DNA-binding</keyword>
<keyword evidence="6" id="KW-1133">Transmembrane helix</keyword>
<evidence type="ECO:0000313" key="7">
    <source>
        <dbReference type="EMBL" id="OTG34498.1"/>
    </source>
</evidence>
<keyword evidence="4" id="KW-0804">Transcription</keyword>
<keyword evidence="6" id="KW-0812">Transmembrane</keyword>
<dbReference type="AlphaFoldDB" id="A0A251VFT6"/>
<evidence type="ECO:0000256" key="3">
    <source>
        <dbReference type="ARBA" id="ARBA00023125"/>
    </source>
</evidence>
<keyword evidence="2" id="KW-0805">Transcription regulation</keyword>
<dbReference type="InterPro" id="IPR015300">
    <property type="entry name" value="DNA-bd_pseudobarrel_sf"/>
</dbReference>
<evidence type="ECO:0000256" key="2">
    <source>
        <dbReference type="ARBA" id="ARBA00023015"/>
    </source>
</evidence>
<evidence type="ECO:0000256" key="1">
    <source>
        <dbReference type="ARBA" id="ARBA00004123"/>
    </source>
</evidence>
<dbReference type="GO" id="GO:0003677">
    <property type="term" value="F:DNA binding"/>
    <property type="evidence" value="ECO:0007669"/>
    <property type="project" value="UniProtKB-KW"/>
</dbReference>
<evidence type="ECO:0008006" key="9">
    <source>
        <dbReference type="Google" id="ProtNLM"/>
    </source>
</evidence>
<dbReference type="GO" id="GO:0005634">
    <property type="term" value="C:nucleus"/>
    <property type="evidence" value="ECO:0007669"/>
    <property type="project" value="UniProtKB-SubCell"/>
</dbReference>
<gene>
    <name evidence="7" type="ORF">HannXRQ_Chr02g0046511</name>
</gene>
<organism evidence="7 8">
    <name type="scientific">Helianthus annuus</name>
    <name type="common">Common sunflower</name>
    <dbReference type="NCBI Taxonomy" id="4232"/>
    <lineage>
        <taxon>Eukaryota</taxon>
        <taxon>Viridiplantae</taxon>
        <taxon>Streptophyta</taxon>
        <taxon>Embryophyta</taxon>
        <taxon>Tracheophyta</taxon>
        <taxon>Spermatophyta</taxon>
        <taxon>Magnoliopsida</taxon>
        <taxon>eudicotyledons</taxon>
        <taxon>Gunneridae</taxon>
        <taxon>Pentapetalae</taxon>
        <taxon>asterids</taxon>
        <taxon>campanulids</taxon>
        <taxon>Asterales</taxon>
        <taxon>Asteraceae</taxon>
        <taxon>Asteroideae</taxon>
        <taxon>Heliantheae alliance</taxon>
        <taxon>Heliantheae</taxon>
        <taxon>Helianthus</taxon>
    </lineage>
</organism>
<keyword evidence="8" id="KW-1185">Reference proteome</keyword>
<evidence type="ECO:0000256" key="6">
    <source>
        <dbReference type="SAM" id="Phobius"/>
    </source>
</evidence>
<evidence type="ECO:0000256" key="4">
    <source>
        <dbReference type="ARBA" id="ARBA00023163"/>
    </source>
</evidence>
<dbReference type="Proteomes" id="UP000215914">
    <property type="component" value="Chromosome 2"/>
</dbReference>
<sequence length="202" mass="23144">MSGIPPFVKQQRGFCMVPNNSSTSLQSSFKNTIGFHITMKFFSGSTYIDAFTFFTVFIYIYFFLNRFLNFTYPSTNLYFIWQKVHQGPWSCRLMNVADEVILSIPDDAAVKLWGVDKGPTNVIIHTEDDRLFNLSLSAAKGKLFFFHGGSNVVEHLRLTKGCLLVFNPVDSTTFKLTYFVDGVSRGSFWTYLLPPSSHFYLR</sequence>
<dbReference type="InParanoid" id="A0A251VFT6"/>
<comment type="subcellular location">
    <subcellularLocation>
        <location evidence="1">Nucleus</location>
    </subcellularLocation>
</comment>
<keyword evidence="6" id="KW-0472">Membrane</keyword>
<accession>A0A251VFT6</accession>
<evidence type="ECO:0000256" key="5">
    <source>
        <dbReference type="ARBA" id="ARBA00023242"/>
    </source>
</evidence>